<evidence type="ECO:0000313" key="2">
    <source>
        <dbReference type="EMBL" id="MFC5001303.1"/>
    </source>
</evidence>
<proteinExistence type="predicted"/>
<comment type="caution">
    <text evidence="2">The sequence shown here is derived from an EMBL/GenBank/DDBJ whole genome shotgun (WGS) entry which is preliminary data.</text>
</comment>
<evidence type="ECO:0000313" key="3">
    <source>
        <dbReference type="Proteomes" id="UP001595912"/>
    </source>
</evidence>
<keyword evidence="1" id="KW-0812">Transmembrane</keyword>
<dbReference type="RefSeq" id="WP_380118205.1">
    <property type="nucleotide sequence ID" value="NZ_JBHSIU010000032.1"/>
</dbReference>
<protein>
    <recommendedName>
        <fullName evidence="4">Secreted protein</fullName>
    </recommendedName>
</protein>
<sequence>MTAGPVRRAAAAARARAEWSACDLGVAEDQTHARAAAQIKIFALPQNQDMAAEAVFGLVGVLLGSVSTSVVAVYQVQLAGRREREARDHERAEASRARRNAFQRESITALQDAAADMIKAVYDEQDRQLERMDSTSDWPARQWETPTAVGWSDAEIRLQVARARVFDSDLRALAHETRAVARELVWAPTLDKAKQSNLRLDELYERFNERVAQALQRLD</sequence>
<name>A0ABV9VYA8_9ACTN</name>
<accession>A0ABV9VYA8</accession>
<keyword evidence="3" id="KW-1185">Reference proteome</keyword>
<dbReference type="EMBL" id="JBHSIU010000032">
    <property type="protein sequence ID" value="MFC5001303.1"/>
    <property type="molecule type" value="Genomic_DNA"/>
</dbReference>
<dbReference type="Proteomes" id="UP001595912">
    <property type="component" value="Unassembled WGS sequence"/>
</dbReference>
<evidence type="ECO:0008006" key="4">
    <source>
        <dbReference type="Google" id="ProtNLM"/>
    </source>
</evidence>
<feature type="transmembrane region" description="Helical" evidence="1">
    <location>
        <begin position="54"/>
        <end position="74"/>
    </location>
</feature>
<reference evidence="3" key="1">
    <citation type="journal article" date="2019" name="Int. J. Syst. Evol. Microbiol.">
        <title>The Global Catalogue of Microorganisms (GCM) 10K type strain sequencing project: providing services to taxonomists for standard genome sequencing and annotation.</title>
        <authorList>
            <consortium name="The Broad Institute Genomics Platform"/>
            <consortium name="The Broad Institute Genome Sequencing Center for Infectious Disease"/>
            <person name="Wu L."/>
            <person name="Ma J."/>
        </authorList>
    </citation>
    <scope>NUCLEOTIDE SEQUENCE [LARGE SCALE GENOMIC DNA]</scope>
    <source>
        <strain evidence="3">CGMCC 4.7152</strain>
    </source>
</reference>
<organism evidence="2 3">
    <name type="scientific">Dactylosporangium cerinum</name>
    <dbReference type="NCBI Taxonomy" id="1434730"/>
    <lineage>
        <taxon>Bacteria</taxon>
        <taxon>Bacillati</taxon>
        <taxon>Actinomycetota</taxon>
        <taxon>Actinomycetes</taxon>
        <taxon>Micromonosporales</taxon>
        <taxon>Micromonosporaceae</taxon>
        <taxon>Dactylosporangium</taxon>
    </lineage>
</organism>
<keyword evidence="1" id="KW-1133">Transmembrane helix</keyword>
<evidence type="ECO:0000256" key="1">
    <source>
        <dbReference type="SAM" id="Phobius"/>
    </source>
</evidence>
<gene>
    <name evidence="2" type="ORF">ACFPIJ_26150</name>
</gene>
<keyword evidence="1" id="KW-0472">Membrane</keyword>